<keyword evidence="4" id="KW-1185">Reference proteome</keyword>
<feature type="region of interest" description="Disordered" evidence="1">
    <location>
        <begin position="46"/>
        <end position="78"/>
    </location>
</feature>
<name>A0ABQ1QEV0_9ACTN</name>
<proteinExistence type="predicted"/>
<evidence type="ECO:0000259" key="2">
    <source>
        <dbReference type="Pfam" id="PF20796"/>
    </source>
</evidence>
<dbReference type="InterPro" id="IPR048822">
    <property type="entry name" value="PDDEXK_13"/>
</dbReference>
<dbReference type="Proteomes" id="UP000630594">
    <property type="component" value="Unassembled WGS sequence"/>
</dbReference>
<dbReference type="EMBL" id="BMCK01000004">
    <property type="protein sequence ID" value="GGD24377.1"/>
    <property type="molecule type" value="Genomic_DNA"/>
</dbReference>
<organism evidence="3 4">
    <name type="scientific">Nocardioides daphniae</name>
    <dbReference type="NCBI Taxonomy" id="402297"/>
    <lineage>
        <taxon>Bacteria</taxon>
        <taxon>Bacillati</taxon>
        <taxon>Actinomycetota</taxon>
        <taxon>Actinomycetes</taxon>
        <taxon>Propionibacteriales</taxon>
        <taxon>Nocardioidaceae</taxon>
        <taxon>Nocardioides</taxon>
    </lineage>
</organism>
<gene>
    <name evidence="3" type="ORF">GCM10007231_24410</name>
</gene>
<dbReference type="Pfam" id="PF20796">
    <property type="entry name" value="PDDEXK_13"/>
    <property type="match status" value="1"/>
</dbReference>
<evidence type="ECO:0000313" key="4">
    <source>
        <dbReference type="Proteomes" id="UP000630594"/>
    </source>
</evidence>
<evidence type="ECO:0000313" key="3">
    <source>
        <dbReference type="EMBL" id="GGD24377.1"/>
    </source>
</evidence>
<accession>A0ABQ1QEV0</accession>
<reference evidence="4" key="1">
    <citation type="journal article" date="2019" name="Int. J. Syst. Evol. Microbiol.">
        <title>The Global Catalogue of Microorganisms (GCM) 10K type strain sequencing project: providing services to taxonomists for standard genome sequencing and annotation.</title>
        <authorList>
            <consortium name="The Broad Institute Genomics Platform"/>
            <consortium name="The Broad Institute Genome Sequencing Center for Infectious Disease"/>
            <person name="Wu L."/>
            <person name="Ma J."/>
        </authorList>
    </citation>
    <scope>NUCLEOTIDE SEQUENCE [LARGE SCALE GENOMIC DNA]</scope>
    <source>
        <strain evidence="4">CCM 7403</strain>
    </source>
</reference>
<feature type="domain" description="PD-(D/E)XK nuclease-like" evidence="2">
    <location>
        <begin position="40"/>
        <end position="333"/>
    </location>
</feature>
<evidence type="ECO:0000256" key="1">
    <source>
        <dbReference type="SAM" id="MobiDB-lite"/>
    </source>
</evidence>
<comment type="caution">
    <text evidence="3">The sequence shown here is derived from an EMBL/GenBank/DDBJ whole genome shotgun (WGS) entry which is preliminary data.</text>
</comment>
<sequence>MRAATLVAMTETMDPIRTELERHDCWFPSTDRVARRPDVTAFKQTARLQQSKWREAQGYPKGRSQGGGRLSDNGSRLAPVEPLGGDFRNFLSSPAIRAAVTHRSSSEAKAAERGQQFNETRLRQDLLSSMPMCFNLFGELHGDPERLTRFGKELGLDRPGLEVRFEHSPGRRVLEFTNDGTAFDVALFFGEPDGPRTVVGIETKFHEHALKESAPDAVSRMPRYAEISERAVADGILKPGWQGLLNTELQQIWRDHLLVLSMLQHPSGLWDEGLYVLVHPQGNPSFAEAGARYRDEFLADDSTFAVKTVEELLDYGVLHSPEVEREFRNRYLW</sequence>
<protein>
    <recommendedName>
        <fullName evidence="2">PD-(D/E)XK nuclease-like domain-containing protein</fullName>
    </recommendedName>
</protein>